<dbReference type="Pfam" id="PF01926">
    <property type="entry name" value="MMR_HSR1"/>
    <property type="match status" value="1"/>
</dbReference>
<keyword evidence="6" id="KW-0472">Membrane</keyword>
<protein>
    <recommendedName>
        <fullName evidence="2 6">GTPase Era</fullName>
    </recommendedName>
</protein>
<dbReference type="Gene3D" id="3.40.50.300">
    <property type="entry name" value="P-loop containing nucleotide triphosphate hydrolases"/>
    <property type="match status" value="1"/>
</dbReference>
<comment type="subcellular location">
    <subcellularLocation>
        <location evidence="6">Cytoplasm</location>
    </subcellularLocation>
    <subcellularLocation>
        <location evidence="6">Cell membrane</location>
        <topology evidence="6">Peripheral membrane protein</topology>
    </subcellularLocation>
</comment>
<dbReference type="Gene3D" id="3.30.300.20">
    <property type="match status" value="1"/>
</dbReference>
<accession>A0A7C4XM20</accession>
<dbReference type="SUPFAM" id="SSF52540">
    <property type="entry name" value="P-loop containing nucleoside triphosphate hydrolases"/>
    <property type="match status" value="1"/>
</dbReference>
<dbReference type="NCBIfam" id="NF000908">
    <property type="entry name" value="PRK00089.1"/>
    <property type="match status" value="1"/>
</dbReference>
<dbReference type="InterPro" id="IPR015946">
    <property type="entry name" value="KH_dom-like_a/b"/>
</dbReference>
<evidence type="ECO:0000313" key="11">
    <source>
        <dbReference type="EMBL" id="HGV98537.1"/>
    </source>
</evidence>
<evidence type="ECO:0000256" key="3">
    <source>
        <dbReference type="ARBA" id="ARBA00022741"/>
    </source>
</evidence>
<dbReference type="PROSITE" id="PS50823">
    <property type="entry name" value="KH_TYPE_2"/>
    <property type="match status" value="1"/>
</dbReference>
<keyword evidence="6" id="KW-0963">Cytoplasm</keyword>
<evidence type="ECO:0000256" key="2">
    <source>
        <dbReference type="ARBA" id="ARBA00020484"/>
    </source>
</evidence>
<feature type="binding site" evidence="6">
    <location>
        <begin position="117"/>
        <end position="120"/>
    </location>
    <ligand>
        <name>GTP</name>
        <dbReference type="ChEBI" id="CHEBI:37565"/>
    </ligand>
</feature>
<feature type="region of interest" description="G4" evidence="7">
    <location>
        <begin position="117"/>
        <end position="120"/>
    </location>
</feature>
<dbReference type="InterPro" id="IPR030388">
    <property type="entry name" value="G_ERA_dom"/>
</dbReference>
<dbReference type="InterPro" id="IPR004044">
    <property type="entry name" value="KH_dom_type_2"/>
</dbReference>
<feature type="domain" description="KH type-2" evidence="9">
    <location>
        <begin position="197"/>
        <end position="274"/>
    </location>
</feature>
<keyword evidence="6" id="KW-1003">Cell membrane</keyword>
<dbReference type="InterPro" id="IPR005662">
    <property type="entry name" value="GTPase_Era-like"/>
</dbReference>
<dbReference type="PRINTS" id="PR00326">
    <property type="entry name" value="GTP1OBG"/>
</dbReference>
<organism evidence="11">
    <name type="scientific">candidate division WOR-3 bacterium</name>
    <dbReference type="NCBI Taxonomy" id="2052148"/>
    <lineage>
        <taxon>Bacteria</taxon>
        <taxon>Bacteria division WOR-3</taxon>
    </lineage>
</organism>
<dbReference type="HAMAP" id="MF_00367">
    <property type="entry name" value="GTPase_Era"/>
    <property type="match status" value="1"/>
</dbReference>
<evidence type="ECO:0000256" key="1">
    <source>
        <dbReference type="ARBA" id="ARBA00007921"/>
    </source>
</evidence>
<dbReference type="AlphaFoldDB" id="A0A7C4XM20"/>
<comment type="function">
    <text evidence="6">An essential GTPase that binds both GDP and GTP, with rapid nucleotide exchange. Plays a role in 16S rRNA processing and 30S ribosomal subunit biogenesis and possibly also in cell cycle regulation and energy metabolism.</text>
</comment>
<keyword evidence="6" id="KW-0690">Ribosome biogenesis</keyword>
<dbReference type="Pfam" id="PF07650">
    <property type="entry name" value="KH_2"/>
    <property type="match status" value="1"/>
</dbReference>
<dbReference type="InterPro" id="IPR005225">
    <property type="entry name" value="Small_GTP-bd"/>
</dbReference>
<evidence type="ECO:0000256" key="8">
    <source>
        <dbReference type="RuleBase" id="RU003761"/>
    </source>
</evidence>
<sequence length="288" mass="33382">MKTGFVAIVGEPNVGKSTLLNRLLKTKISITSSKPQTTRYKILGILTEGEYQCLFLDTPGIIEPAYPLQEFMVQEIKESTQSADIILWMIDPWFKKEKISEKFLKYLNGKTVILVINKIDLVNRNDLLPLIDQVKELKVKEIVPISALAGDGVDDLKNIIFRELPEGPFLYPLEELSDRPIRFFVAELIRENLFEFYKKEIPYSTAVVVEEFKEREKGKDYIRATIYVEKDSQKGILIGKDGAALKRIGEESRRAIEEFTGRPVYLDLWVKVKEKWRRDRKFLKELGY</sequence>
<dbReference type="NCBIfam" id="TIGR00436">
    <property type="entry name" value="era"/>
    <property type="match status" value="1"/>
</dbReference>
<feature type="region of interest" description="G5" evidence="7">
    <location>
        <begin position="145"/>
        <end position="147"/>
    </location>
</feature>
<keyword evidence="3 6" id="KW-0547">Nucleotide-binding</keyword>
<dbReference type="EMBL" id="DTGZ01000180">
    <property type="protein sequence ID" value="HGV98537.1"/>
    <property type="molecule type" value="Genomic_DNA"/>
</dbReference>
<evidence type="ECO:0000256" key="5">
    <source>
        <dbReference type="ARBA" id="ARBA00023134"/>
    </source>
</evidence>
<dbReference type="PANTHER" id="PTHR42698:SF1">
    <property type="entry name" value="GTPASE ERA, MITOCHONDRIAL"/>
    <property type="match status" value="1"/>
</dbReference>
<feature type="region of interest" description="G3" evidence="7">
    <location>
        <begin position="57"/>
        <end position="60"/>
    </location>
</feature>
<dbReference type="PROSITE" id="PS51713">
    <property type="entry name" value="G_ERA"/>
    <property type="match status" value="1"/>
</dbReference>
<dbReference type="GO" id="GO:0005525">
    <property type="term" value="F:GTP binding"/>
    <property type="evidence" value="ECO:0007669"/>
    <property type="project" value="UniProtKB-UniRule"/>
</dbReference>
<dbReference type="CDD" id="cd22534">
    <property type="entry name" value="KH-II_Era"/>
    <property type="match status" value="1"/>
</dbReference>
<evidence type="ECO:0000256" key="7">
    <source>
        <dbReference type="PROSITE-ProRule" id="PRU01050"/>
    </source>
</evidence>
<evidence type="ECO:0000256" key="6">
    <source>
        <dbReference type="HAMAP-Rule" id="MF_00367"/>
    </source>
</evidence>
<dbReference type="SUPFAM" id="SSF54814">
    <property type="entry name" value="Prokaryotic type KH domain (KH-domain type II)"/>
    <property type="match status" value="1"/>
</dbReference>
<comment type="caution">
    <text evidence="11">The sequence shown here is derived from an EMBL/GenBank/DDBJ whole genome shotgun (WGS) entry which is preliminary data.</text>
</comment>
<dbReference type="GO" id="GO:0005829">
    <property type="term" value="C:cytosol"/>
    <property type="evidence" value="ECO:0007669"/>
    <property type="project" value="TreeGrafter"/>
</dbReference>
<dbReference type="CDD" id="cd04163">
    <property type="entry name" value="Era"/>
    <property type="match status" value="1"/>
</dbReference>
<dbReference type="GO" id="GO:0003924">
    <property type="term" value="F:GTPase activity"/>
    <property type="evidence" value="ECO:0007669"/>
    <property type="project" value="UniProtKB-UniRule"/>
</dbReference>
<dbReference type="InterPro" id="IPR006073">
    <property type="entry name" value="GTP-bd"/>
</dbReference>
<feature type="binding site" evidence="6">
    <location>
        <begin position="57"/>
        <end position="61"/>
    </location>
    <ligand>
        <name>GTP</name>
        <dbReference type="ChEBI" id="CHEBI:37565"/>
    </ligand>
</feature>
<evidence type="ECO:0000259" key="10">
    <source>
        <dbReference type="PROSITE" id="PS51713"/>
    </source>
</evidence>
<dbReference type="GO" id="GO:0043024">
    <property type="term" value="F:ribosomal small subunit binding"/>
    <property type="evidence" value="ECO:0007669"/>
    <property type="project" value="TreeGrafter"/>
</dbReference>
<evidence type="ECO:0000256" key="4">
    <source>
        <dbReference type="ARBA" id="ARBA00022884"/>
    </source>
</evidence>
<feature type="binding site" evidence="6">
    <location>
        <begin position="10"/>
        <end position="17"/>
    </location>
    <ligand>
        <name>GTP</name>
        <dbReference type="ChEBI" id="CHEBI:37565"/>
    </ligand>
</feature>
<dbReference type="PANTHER" id="PTHR42698">
    <property type="entry name" value="GTPASE ERA"/>
    <property type="match status" value="1"/>
</dbReference>
<gene>
    <name evidence="6" type="primary">era</name>
    <name evidence="11" type="ORF">ENV60_09635</name>
</gene>
<dbReference type="FunFam" id="3.30.300.20:FF:000003">
    <property type="entry name" value="GTPase Era"/>
    <property type="match status" value="1"/>
</dbReference>
<keyword evidence="4 6" id="KW-0694">RNA-binding</keyword>
<dbReference type="GO" id="GO:0070181">
    <property type="term" value="F:small ribosomal subunit rRNA binding"/>
    <property type="evidence" value="ECO:0007669"/>
    <property type="project" value="UniProtKB-UniRule"/>
</dbReference>
<dbReference type="InterPro" id="IPR027417">
    <property type="entry name" value="P-loop_NTPase"/>
</dbReference>
<keyword evidence="5 6" id="KW-0342">GTP-binding</keyword>
<feature type="region of interest" description="G1" evidence="7">
    <location>
        <begin position="10"/>
        <end position="17"/>
    </location>
</feature>
<keyword evidence="6" id="KW-0699">rRNA-binding</keyword>
<reference evidence="11" key="1">
    <citation type="journal article" date="2020" name="mSystems">
        <title>Genome- and Community-Level Interaction Insights into Carbon Utilization and Element Cycling Functions of Hydrothermarchaeota in Hydrothermal Sediment.</title>
        <authorList>
            <person name="Zhou Z."/>
            <person name="Liu Y."/>
            <person name="Xu W."/>
            <person name="Pan J."/>
            <person name="Luo Z.H."/>
            <person name="Li M."/>
        </authorList>
    </citation>
    <scope>NUCLEOTIDE SEQUENCE [LARGE SCALE GENOMIC DNA]</scope>
    <source>
        <strain evidence="11">SpSt-774</strain>
    </source>
</reference>
<comment type="similarity">
    <text evidence="1 6 7 8">Belongs to the TRAFAC class TrmE-Era-EngA-EngB-Septin-like GTPase superfamily. Era GTPase family.</text>
</comment>
<evidence type="ECO:0000259" key="9">
    <source>
        <dbReference type="PROSITE" id="PS50823"/>
    </source>
</evidence>
<dbReference type="NCBIfam" id="TIGR00231">
    <property type="entry name" value="small_GTP"/>
    <property type="match status" value="1"/>
</dbReference>
<proteinExistence type="inferred from homology"/>
<comment type="subunit">
    <text evidence="6">Monomer.</text>
</comment>
<name>A0A7C4XM20_UNCW3</name>
<dbReference type="GO" id="GO:0000028">
    <property type="term" value="P:ribosomal small subunit assembly"/>
    <property type="evidence" value="ECO:0007669"/>
    <property type="project" value="TreeGrafter"/>
</dbReference>
<dbReference type="InterPro" id="IPR009019">
    <property type="entry name" value="KH_sf_prok-type"/>
</dbReference>
<feature type="region of interest" description="G2" evidence="7">
    <location>
        <begin position="36"/>
        <end position="40"/>
    </location>
</feature>
<feature type="domain" description="Era-type G" evidence="10">
    <location>
        <begin position="2"/>
        <end position="166"/>
    </location>
</feature>
<dbReference type="GO" id="GO:0005886">
    <property type="term" value="C:plasma membrane"/>
    <property type="evidence" value="ECO:0007669"/>
    <property type="project" value="UniProtKB-SubCell"/>
</dbReference>